<keyword evidence="3" id="KW-1185">Reference proteome</keyword>
<feature type="domain" description="NAD-dependent epimerase/dehydratase" evidence="1">
    <location>
        <begin position="3"/>
        <end position="209"/>
    </location>
</feature>
<comment type="caution">
    <text evidence="2">The sequence shown here is derived from an EMBL/GenBank/DDBJ whole genome shotgun (WGS) entry which is preliminary data.</text>
</comment>
<dbReference type="GO" id="GO:0005737">
    <property type="term" value="C:cytoplasm"/>
    <property type="evidence" value="ECO:0007669"/>
    <property type="project" value="TreeGrafter"/>
</dbReference>
<evidence type="ECO:0000313" key="3">
    <source>
        <dbReference type="Proteomes" id="UP000479526"/>
    </source>
</evidence>
<dbReference type="InterPro" id="IPR001509">
    <property type="entry name" value="Epimerase_deHydtase"/>
</dbReference>
<organism evidence="2 3">
    <name type="scientific">Herbidospora solisilvae</name>
    <dbReference type="NCBI Taxonomy" id="2696284"/>
    <lineage>
        <taxon>Bacteria</taxon>
        <taxon>Bacillati</taxon>
        <taxon>Actinomycetota</taxon>
        <taxon>Actinomycetes</taxon>
        <taxon>Streptosporangiales</taxon>
        <taxon>Streptosporangiaceae</taxon>
        <taxon>Herbidospora</taxon>
    </lineage>
</organism>
<proteinExistence type="predicted"/>
<accession>A0A7C9NJJ4</accession>
<dbReference type="PANTHER" id="PTHR48079">
    <property type="entry name" value="PROTEIN YEEZ"/>
    <property type="match status" value="1"/>
</dbReference>
<dbReference type="GO" id="GO:0004029">
    <property type="term" value="F:aldehyde dehydrogenase (NAD+) activity"/>
    <property type="evidence" value="ECO:0007669"/>
    <property type="project" value="TreeGrafter"/>
</dbReference>
<dbReference type="InterPro" id="IPR036291">
    <property type="entry name" value="NAD(P)-bd_dom_sf"/>
</dbReference>
<dbReference type="Gene3D" id="3.40.50.720">
    <property type="entry name" value="NAD(P)-binding Rossmann-like Domain"/>
    <property type="match status" value="1"/>
</dbReference>
<dbReference type="PANTHER" id="PTHR48079:SF6">
    <property type="entry name" value="NAD(P)-BINDING DOMAIN-CONTAINING PROTEIN-RELATED"/>
    <property type="match status" value="1"/>
</dbReference>
<dbReference type="Pfam" id="PF01370">
    <property type="entry name" value="Epimerase"/>
    <property type="match status" value="1"/>
</dbReference>
<dbReference type="EMBL" id="WXEW01000001">
    <property type="protein sequence ID" value="NAS20096.1"/>
    <property type="molecule type" value="Genomic_DNA"/>
</dbReference>
<evidence type="ECO:0000313" key="2">
    <source>
        <dbReference type="EMBL" id="NAS20096.1"/>
    </source>
</evidence>
<dbReference type="RefSeq" id="WP_161477646.1">
    <property type="nucleotide sequence ID" value="NZ_WXEW01000001.1"/>
</dbReference>
<name>A0A7C9NJJ4_9ACTN</name>
<dbReference type="InterPro" id="IPR051783">
    <property type="entry name" value="NAD(P)-dependent_oxidoreduct"/>
</dbReference>
<dbReference type="SUPFAM" id="SSF51735">
    <property type="entry name" value="NAD(P)-binding Rossmann-fold domains"/>
    <property type="match status" value="1"/>
</dbReference>
<dbReference type="AlphaFoldDB" id="A0A7C9NJJ4"/>
<reference evidence="2 3" key="1">
    <citation type="submission" date="2020-01" db="EMBL/GenBank/DDBJ databases">
        <title>Herbidospora sp. NEAU-GS84 nov., a novel actinomycete isolated from soil.</title>
        <authorList>
            <person name="Han L."/>
        </authorList>
    </citation>
    <scope>NUCLEOTIDE SEQUENCE [LARGE SCALE GENOMIC DNA]</scope>
    <source>
        <strain evidence="2 3">NEAU-GS84</strain>
    </source>
</reference>
<dbReference type="CDD" id="cd05262">
    <property type="entry name" value="SDR_a7"/>
    <property type="match status" value="1"/>
</dbReference>
<sequence length="293" mass="29723">MRVFVTGAPGWIGSALVPQLQAAGHEVAGLARSEASAEALVTAGVRVIRGTIDDLDTLKGAAAGADGVVHLAFKHDIAFAGGFAEAAEADLVAVEAMLGALAGTGRPFVLASGLLGLAPGRVATERDFPEQDAGRAKTARRVLAADGVRGSVVRLAPTVHGAGDPGFIAAYVAASRAAGVAGFVEGGRWPAVHRDDAARLFLLALENAPAGTVLHAAQDEGVPLREVAEAVGKGLGVPVERMTPEEAAASYAWLGPMLAMDAAASSDVTRELLSWEPTGPTLLDDLAAGHYFG</sequence>
<protein>
    <submittedName>
        <fullName evidence="2">NAD-dependent epimerase/dehydratase family protein</fullName>
    </submittedName>
</protein>
<gene>
    <name evidence="2" type="ORF">GT755_00170</name>
</gene>
<evidence type="ECO:0000259" key="1">
    <source>
        <dbReference type="Pfam" id="PF01370"/>
    </source>
</evidence>
<dbReference type="Proteomes" id="UP000479526">
    <property type="component" value="Unassembled WGS sequence"/>
</dbReference>